<comment type="caution">
    <text evidence="2">The sequence shown here is derived from an EMBL/GenBank/DDBJ whole genome shotgun (WGS) entry which is preliminary data.</text>
</comment>
<dbReference type="EMBL" id="JARBHA010000015">
    <property type="protein sequence ID" value="KAJ9680293.1"/>
    <property type="molecule type" value="Genomic_DNA"/>
</dbReference>
<dbReference type="Pfam" id="PF11961">
    <property type="entry name" value="DUF3475"/>
    <property type="match status" value="1"/>
</dbReference>
<sequence>MDSILFSGVQTHLFLFYPSDCSSFIIPVPLSYPNKPIPQTTSHTHYPFSIPFTLNTPRFIPYKLSIFTYLFLTHACRDYIPMKLIMPIFFTHVVNLWNGLSDRELDRVTEEILNLLGIRKLVSDDDGYLMGFALAKIIEDLEFVMRSAAKLGKRCTSLRFQHFEYYFGDSIQNDVA</sequence>
<feature type="domain" description="DUF3475" evidence="1">
    <location>
        <begin position="92"/>
        <end position="135"/>
    </location>
</feature>
<evidence type="ECO:0000259" key="1">
    <source>
        <dbReference type="Pfam" id="PF11961"/>
    </source>
</evidence>
<keyword evidence="3" id="KW-1185">Reference proteome</keyword>
<name>A0AA38Z1C4_VITRO</name>
<organism evidence="2 3">
    <name type="scientific">Vitis rotundifolia</name>
    <name type="common">Muscadine grape</name>
    <dbReference type="NCBI Taxonomy" id="103349"/>
    <lineage>
        <taxon>Eukaryota</taxon>
        <taxon>Viridiplantae</taxon>
        <taxon>Streptophyta</taxon>
        <taxon>Embryophyta</taxon>
        <taxon>Tracheophyta</taxon>
        <taxon>Spermatophyta</taxon>
        <taxon>Magnoliopsida</taxon>
        <taxon>eudicotyledons</taxon>
        <taxon>Gunneridae</taxon>
        <taxon>Pentapetalae</taxon>
        <taxon>rosids</taxon>
        <taxon>Vitales</taxon>
        <taxon>Vitaceae</taxon>
        <taxon>Viteae</taxon>
        <taxon>Vitis</taxon>
    </lineage>
</organism>
<dbReference type="GO" id="GO:0045927">
    <property type="term" value="P:positive regulation of growth"/>
    <property type="evidence" value="ECO:0007669"/>
    <property type="project" value="InterPro"/>
</dbReference>
<proteinExistence type="predicted"/>
<reference evidence="2 3" key="1">
    <citation type="journal article" date="2023" name="BMC Biotechnol.">
        <title>Vitis rotundifolia cv Carlos genome sequencing.</title>
        <authorList>
            <person name="Huff M."/>
            <person name="Hulse-Kemp A."/>
            <person name="Scheffler B."/>
            <person name="Youngblood R."/>
            <person name="Simpson S."/>
            <person name="Babiker E."/>
            <person name="Staton M."/>
        </authorList>
    </citation>
    <scope>NUCLEOTIDE SEQUENCE [LARGE SCALE GENOMIC DNA]</scope>
    <source>
        <tissue evidence="2">Leaf</tissue>
    </source>
</reference>
<dbReference type="PANTHER" id="PTHR31371:SF4">
    <property type="entry name" value="DUF668 DOMAIN-CONTAINING PROTEIN"/>
    <property type="match status" value="1"/>
</dbReference>
<evidence type="ECO:0000313" key="2">
    <source>
        <dbReference type="EMBL" id="KAJ9680293.1"/>
    </source>
</evidence>
<dbReference type="Proteomes" id="UP001168098">
    <property type="component" value="Unassembled WGS sequence"/>
</dbReference>
<evidence type="ECO:0000313" key="3">
    <source>
        <dbReference type="Proteomes" id="UP001168098"/>
    </source>
</evidence>
<accession>A0AA38Z1C4</accession>
<dbReference type="InterPro" id="IPR021864">
    <property type="entry name" value="DUF3475"/>
</dbReference>
<protein>
    <recommendedName>
        <fullName evidence="1">DUF3475 domain-containing protein</fullName>
    </recommendedName>
</protein>
<dbReference type="PANTHER" id="PTHR31371">
    <property type="entry name" value="BNAC09G50660D PROTEIN"/>
    <property type="match status" value="1"/>
</dbReference>
<gene>
    <name evidence="2" type="ORF">PVL29_019571</name>
</gene>
<dbReference type="AlphaFoldDB" id="A0AA38Z1C4"/>